<feature type="domain" description="PPM-type phosphatase" evidence="2">
    <location>
        <begin position="180"/>
        <end position="409"/>
    </location>
</feature>
<dbReference type="PANTHER" id="PTHR43156">
    <property type="entry name" value="STAGE II SPORULATION PROTEIN E-RELATED"/>
    <property type="match status" value="1"/>
</dbReference>
<dbReference type="PANTHER" id="PTHR43156:SF9">
    <property type="entry name" value="HAMP DOMAIN-CONTAINING PROTEIN"/>
    <property type="match status" value="1"/>
</dbReference>
<evidence type="ECO:0000313" key="4">
    <source>
        <dbReference type="Proteomes" id="UP001379444"/>
    </source>
</evidence>
<dbReference type="Pfam" id="PF07228">
    <property type="entry name" value="SpoIIE"/>
    <property type="match status" value="1"/>
</dbReference>
<accession>A0ABZ2GAI4</accession>
<dbReference type="SUPFAM" id="SSF54631">
    <property type="entry name" value="CBS-domain pair"/>
    <property type="match status" value="1"/>
</dbReference>
<dbReference type="InterPro" id="IPR036457">
    <property type="entry name" value="PPM-type-like_dom_sf"/>
</dbReference>
<dbReference type="InterPro" id="IPR000644">
    <property type="entry name" value="CBS_dom"/>
</dbReference>
<name>A0ABZ2GAI4_9GAMM</name>
<evidence type="ECO:0000256" key="1">
    <source>
        <dbReference type="ARBA" id="ARBA00022801"/>
    </source>
</evidence>
<evidence type="ECO:0000259" key="2">
    <source>
        <dbReference type="SMART" id="SM00331"/>
    </source>
</evidence>
<sequence>MVSSPITHTRSHIRGTPIARDLCIPLPNVSPDADNATVLQLFNQNKEWVSLPVVEEGRPFGLINRHIFLSQMSRPFYRELYDKKSCIAFMDKNPLIVDALAPLHDVANQTVITGDKSLTDGFMITENGRYIGIGLGIDLIKAVSDMHLRQHQQIMQSIEYASVIQAAMLTASTQTMSQTLTDWCLAWEPRDCVGGDYYAFKTYPHGWLAVVADCTGHGVPGAFMTLIFSSALEQSLTQCGPMLPAQLLQAINRHIKDTLGQRSEADQLSISNDGCDAMMVFYDMTRNTLTFSGARMPAFMLQRNTGQLMPLQCDRMGIGYTETPYDYQWSSYELPIQDNDIFFTTTDGLTDQIGGERRIMFGKRRLEEHLRHYQNQPMSELANQLLSVHKIYQGDQTRRDDLTFWGFRHCSTVI</sequence>
<keyword evidence="4" id="KW-1185">Reference proteome</keyword>
<reference evidence="3 4" key="1">
    <citation type="journal article" date="2024" name="Front. Plant Sci.">
        <title>Comprehensive phenomic and genomic studies of the species, Pectobacterium cacticida and proposal for reclassification as Alcorniella cacticida comb. nov.</title>
        <authorList>
            <person name="Jonca J."/>
            <person name="Pirhonen M."/>
            <person name="Waleron M.M."/>
            <person name="Gawor J."/>
            <person name="Mrozik A."/>
            <person name="Smoktunowicz M."/>
            <person name="Waleron K."/>
            <person name="Waleron M."/>
        </authorList>
    </citation>
    <scope>NUCLEOTIDE SEQUENCE [LARGE SCALE GENOMIC DNA]</scope>
    <source>
        <strain evidence="3 4">DPMP6</strain>
    </source>
</reference>
<organism evidence="3 4">
    <name type="scientific">Pectobacterium cacticida</name>
    <dbReference type="NCBI Taxonomy" id="69221"/>
    <lineage>
        <taxon>Bacteria</taxon>
        <taxon>Pseudomonadati</taxon>
        <taxon>Pseudomonadota</taxon>
        <taxon>Gammaproteobacteria</taxon>
        <taxon>Enterobacterales</taxon>
        <taxon>Pectobacteriaceae</taxon>
        <taxon>Pectobacterium</taxon>
    </lineage>
</organism>
<dbReference type="Gene3D" id="3.60.40.10">
    <property type="entry name" value="PPM-type phosphatase domain"/>
    <property type="match status" value="1"/>
</dbReference>
<evidence type="ECO:0000313" key="3">
    <source>
        <dbReference type="EMBL" id="WWO37999.1"/>
    </source>
</evidence>
<dbReference type="InterPro" id="IPR001932">
    <property type="entry name" value="PPM-type_phosphatase-like_dom"/>
</dbReference>
<dbReference type="Gene3D" id="3.10.580.10">
    <property type="entry name" value="CBS-domain"/>
    <property type="match status" value="1"/>
</dbReference>
<keyword evidence="1" id="KW-0378">Hydrolase</keyword>
<dbReference type="InterPro" id="IPR052016">
    <property type="entry name" value="Bact_Sigma-Reg"/>
</dbReference>
<protein>
    <submittedName>
        <fullName evidence="3">SpoIIE family protein phosphatase</fullName>
    </submittedName>
</protein>
<gene>
    <name evidence="3" type="ORF">QNA12_15980</name>
</gene>
<dbReference type="SUPFAM" id="SSF81606">
    <property type="entry name" value="PP2C-like"/>
    <property type="match status" value="1"/>
</dbReference>
<dbReference type="Pfam" id="PF00571">
    <property type="entry name" value="CBS"/>
    <property type="match status" value="1"/>
</dbReference>
<dbReference type="SMART" id="SM00331">
    <property type="entry name" value="PP2C_SIG"/>
    <property type="match status" value="1"/>
</dbReference>
<dbReference type="RefSeq" id="WP_264497950.1">
    <property type="nucleotide sequence ID" value="NZ_CP109947.1"/>
</dbReference>
<dbReference type="InterPro" id="IPR046342">
    <property type="entry name" value="CBS_dom_sf"/>
</dbReference>
<dbReference type="Proteomes" id="UP001379444">
    <property type="component" value="Chromosome"/>
</dbReference>
<proteinExistence type="predicted"/>
<dbReference type="EMBL" id="CP125967">
    <property type="protein sequence ID" value="WWO37999.1"/>
    <property type="molecule type" value="Genomic_DNA"/>
</dbReference>
<dbReference type="CDD" id="cd04598">
    <property type="entry name" value="CBS_pair_GGDEF_EAL"/>
    <property type="match status" value="1"/>
</dbReference>